<proteinExistence type="predicted"/>
<dbReference type="SUPFAM" id="SSF55729">
    <property type="entry name" value="Acyl-CoA N-acyltransferases (Nat)"/>
    <property type="match status" value="1"/>
</dbReference>
<dbReference type="Gene3D" id="3.40.630.30">
    <property type="match status" value="1"/>
</dbReference>
<dbReference type="Pfam" id="PF00583">
    <property type="entry name" value="Acetyltransf_1"/>
    <property type="match status" value="1"/>
</dbReference>
<reference evidence="2 3" key="1">
    <citation type="submission" date="2019-07" db="EMBL/GenBank/DDBJ databases">
        <title>Complete genome of Crassaminicella thermophila SY095.</title>
        <authorList>
            <person name="Li X."/>
        </authorList>
    </citation>
    <scope>NUCLEOTIDE SEQUENCE [LARGE SCALE GENOMIC DNA]</scope>
    <source>
        <strain evidence="2 3">SY095</strain>
    </source>
</reference>
<organism evidence="2 3">
    <name type="scientific">Crassaminicella thermophila</name>
    <dbReference type="NCBI Taxonomy" id="2599308"/>
    <lineage>
        <taxon>Bacteria</taxon>
        <taxon>Bacillati</taxon>
        <taxon>Bacillota</taxon>
        <taxon>Clostridia</taxon>
        <taxon>Eubacteriales</taxon>
        <taxon>Clostridiaceae</taxon>
        <taxon>Crassaminicella</taxon>
    </lineage>
</organism>
<dbReference type="GO" id="GO:0016747">
    <property type="term" value="F:acyltransferase activity, transferring groups other than amino-acyl groups"/>
    <property type="evidence" value="ECO:0007669"/>
    <property type="project" value="InterPro"/>
</dbReference>
<dbReference type="PROSITE" id="PS51186">
    <property type="entry name" value="GNAT"/>
    <property type="match status" value="1"/>
</dbReference>
<dbReference type="EMBL" id="CP042243">
    <property type="protein sequence ID" value="QEK12191.1"/>
    <property type="molecule type" value="Genomic_DNA"/>
</dbReference>
<name>A0A5C0SD72_CRATE</name>
<dbReference type="Proteomes" id="UP000324646">
    <property type="component" value="Chromosome"/>
</dbReference>
<dbReference type="InterPro" id="IPR016181">
    <property type="entry name" value="Acyl_CoA_acyltransferase"/>
</dbReference>
<evidence type="ECO:0000259" key="1">
    <source>
        <dbReference type="PROSITE" id="PS51186"/>
    </source>
</evidence>
<sequence length="148" mass="17237">MLEIKTASYDEIPVIEKFLKENNFNIDQIEKYILNCMIAYDNKIPVAVAGFKQKKNVAIIEFVIVTKNRRREYLGDGIVKALLNVADKKGIEKVYVNTDKSNLFFKKIGFKEVKNYCEYIDDLNMLESNMILQVTLPDYFFKACKSKK</sequence>
<accession>A0A5C0SD72</accession>
<dbReference type="RefSeq" id="WP_148809346.1">
    <property type="nucleotide sequence ID" value="NZ_CP042243.1"/>
</dbReference>
<dbReference type="AlphaFoldDB" id="A0A5C0SD72"/>
<protein>
    <submittedName>
        <fullName evidence="2">GNAT family N-acetyltransferase</fullName>
    </submittedName>
</protein>
<keyword evidence="2" id="KW-0808">Transferase</keyword>
<gene>
    <name evidence="2" type="ORF">FQB35_07280</name>
</gene>
<keyword evidence="3" id="KW-1185">Reference proteome</keyword>
<feature type="domain" description="N-acetyltransferase" evidence="1">
    <location>
        <begin position="2"/>
        <end position="137"/>
    </location>
</feature>
<evidence type="ECO:0000313" key="3">
    <source>
        <dbReference type="Proteomes" id="UP000324646"/>
    </source>
</evidence>
<dbReference type="InterPro" id="IPR000182">
    <property type="entry name" value="GNAT_dom"/>
</dbReference>
<evidence type="ECO:0000313" key="2">
    <source>
        <dbReference type="EMBL" id="QEK12191.1"/>
    </source>
</evidence>
<dbReference type="KEGG" id="crs:FQB35_07280"/>
<dbReference type="OrthoDB" id="1953933at2"/>